<dbReference type="OrthoDB" id="9806013at2"/>
<evidence type="ECO:0000256" key="1">
    <source>
        <dbReference type="ARBA" id="ARBA00022801"/>
    </source>
</evidence>
<proteinExistence type="predicted"/>
<dbReference type="InterPro" id="IPR005754">
    <property type="entry name" value="Sortase"/>
</dbReference>
<evidence type="ECO:0000313" key="4">
    <source>
        <dbReference type="Proteomes" id="UP000004259"/>
    </source>
</evidence>
<dbReference type="InterPro" id="IPR009835">
    <property type="entry name" value="SrtB"/>
</dbReference>
<dbReference type="CDD" id="cd05826">
    <property type="entry name" value="Sortase_B"/>
    <property type="match status" value="1"/>
</dbReference>
<organism evidence="3 4">
    <name type="scientific">Ruminococcus albus 8</name>
    <dbReference type="NCBI Taxonomy" id="246199"/>
    <lineage>
        <taxon>Bacteria</taxon>
        <taxon>Bacillati</taxon>
        <taxon>Bacillota</taxon>
        <taxon>Clostridia</taxon>
        <taxon>Eubacteriales</taxon>
        <taxon>Oscillospiraceae</taxon>
        <taxon>Ruminococcus</taxon>
    </lineage>
</organism>
<dbReference type="Proteomes" id="UP000004259">
    <property type="component" value="Unassembled WGS sequence"/>
</dbReference>
<protein>
    <submittedName>
        <fullName evidence="3">Sortase, SrtB family</fullName>
    </submittedName>
</protein>
<dbReference type="SUPFAM" id="SSF63817">
    <property type="entry name" value="Sortase"/>
    <property type="match status" value="1"/>
</dbReference>
<dbReference type="InterPro" id="IPR023365">
    <property type="entry name" value="Sortase_dom-sf"/>
</dbReference>
<feature type="active site" description="Proton donor/acceptor" evidence="2">
    <location>
        <position position="194"/>
    </location>
</feature>
<dbReference type="EMBL" id="ADKM02000040">
    <property type="protein sequence ID" value="EGC04093.1"/>
    <property type="molecule type" value="Genomic_DNA"/>
</dbReference>
<gene>
    <name evidence="3" type="ORF">CUS_6253</name>
</gene>
<dbReference type="GO" id="GO:0016787">
    <property type="term" value="F:hydrolase activity"/>
    <property type="evidence" value="ECO:0007669"/>
    <property type="project" value="UniProtKB-KW"/>
</dbReference>
<sequence length="358" mass="41583">MAMSNETANLTERDSSNFFLRFVKYFIPWKGDKSNEILRKIVFMGSIVLFSMSIDQLSDYLGASKEEQRSYIQDVVVKYEPQFDSNVSYGMEAGGDEYDAANPEAAGQKLSLQDWAKPLLKRNKDVVGWIKIPGFTDYSGEEYINFPVVQGEDNEEYLYLNLDREYYESGSIFADAWSVLDENGQTDNLTIFGHHMGYVGTSFTHLSEYEQGVDFLKKYPIIEFNSIYESGRKYAIVSCFIINTKEKDDGGDLWKYVGCRDLNEEDGSFADWYDQISKRSWYTSDIECTADDKYITLSTCSKLLSDLRWVVVAKKLTPRDNIDLIIKSYKEKPDKDVYFPKYWRDLYGNNKIYKGWEY</sequence>
<dbReference type="eggNOG" id="COG4509">
    <property type="taxonomic scope" value="Bacteria"/>
</dbReference>
<name>E9S9E0_RUMAL</name>
<reference evidence="3 4" key="1">
    <citation type="submission" date="2011-02" db="EMBL/GenBank/DDBJ databases">
        <authorList>
            <person name="Nelson K.E."/>
            <person name="Sutton G."/>
            <person name="Torralba M."/>
            <person name="Durkin S."/>
            <person name="Harkins D."/>
            <person name="Montgomery R."/>
            <person name="Ziemer C."/>
            <person name="Klaassens E."/>
            <person name="Ocuiv P."/>
            <person name="Morrison M."/>
        </authorList>
    </citation>
    <scope>NUCLEOTIDE SEQUENCE [LARGE SCALE GENOMIC DNA]</scope>
    <source>
        <strain evidence="3 4">8</strain>
    </source>
</reference>
<keyword evidence="4" id="KW-1185">Reference proteome</keyword>
<comment type="caution">
    <text evidence="3">The sequence shown here is derived from an EMBL/GenBank/DDBJ whole genome shotgun (WGS) entry which is preliminary data.</text>
</comment>
<dbReference type="Gene3D" id="2.40.260.10">
    <property type="entry name" value="Sortase"/>
    <property type="match status" value="1"/>
</dbReference>
<evidence type="ECO:0000313" key="3">
    <source>
        <dbReference type="EMBL" id="EGC04093.1"/>
    </source>
</evidence>
<feature type="active site" description="Acyl-thioester intermediate" evidence="2">
    <location>
        <position position="300"/>
    </location>
</feature>
<dbReference type="RefSeq" id="WP_002847590.1">
    <property type="nucleotide sequence ID" value="NZ_ADKM02000040.1"/>
</dbReference>
<evidence type="ECO:0000256" key="2">
    <source>
        <dbReference type="PIRSR" id="PIRSR605754-1"/>
    </source>
</evidence>
<keyword evidence="1" id="KW-0378">Hydrolase</keyword>
<accession>E9S9E0</accession>
<dbReference type="AlphaFoldDB" id="E9S9E0"/>
<dbReference type="STRING" id="246199.CUS_6253"/>
<dbReference type="Pfam" id="PF04203">
    <property type="entry name" value="Sortase"/>
    <property type="match status" value="1"/>
</dbReference>